<evidence type="ECO:0000313" key="1">
    <source>
        <dbReference type="EMBL" id="SDK75163.1"/>
    </source>
</evidence>
<dbReference type="AlphaFoldDB" id="A0A1G9EGG5"/>
<protein>
    <recommendedName>
        <fullName evidence="3">Bacteriophage replication gene A protein (GPA)</fullName>
    </recommendedName>
</protein>
<evidence type="ECO:0000313" key="2">
    <source>
        <dbReference type="Proteomes" id="UP000199305"/>
    </source>
</evidence>
<gene>
    <name evidence="1" type="ORF">SAMN05216212_3112</name>
</gene>
<proteinExistence type="predicted"/>
<dbReference type="Proteomes" id="UP000199305">
    <property type="component" value="Unassembled WGS sequence"/>
</dbReference>
<dbReference type="OrthoDB" id="10008286at2"/>
<keyword evidence="2" id="KW-1185">Reference proteome</keyword>
<sequence length="184" mass="21493">MKDLHNGINSEKNKMRNAFKEMLTSEYNKYHLTITFREGTKDDVALGSLNFLMKCLNQRLFGRRYLHKNRFIDGFVARERCGNGTLHFHILIRDKRGDLESRFPIRIVLEELIPKLSSIGHNSKHRVKRRLIGDRGWLLQPYKNNGDSRLEEYLTKNFDSFSSEIDEKGDTIGLLGAEYVHFGC</sequence>
<accession>A0A1G9EGG5</accession>
<dbReference type="RefSeq" id="WP_139169612.1">
    <property type="nucleotide sequence ID" value="NZ_FNFH01000008.1"/>
</dbReference>
<dbReference type="EMBL" id="FNFH01000008">
    <property type="protein sequence ID" value="SDK75163.1"/>
    <property type="molecule type" value="Genomic_DNA"/>
</dbReference>
<name>A0A1G9EGG5_9GAMM</name>
<organism evidence="1 2">
    <name type="scientific">Microbulbifer yueqingensis</name>
    <dbReference type="NCBI Taxonomy" id="658219"/>
    <lineage>
        <taxon>Bacteria</taxon>
        <taxon>Pseudomonadati</taxon>
        <taxon>Pseudomonadota</taxon>
        <taxon>Gammaproteobacteria</taxon>
        <taxon>Cellvibrionales</taxon>
        <taxon>Microbulbiferaceae</taxon>
        <taxon>Microbulbifer</taxon>
    </lineage>
</organism>
<evidence type="ECO:0008006" key="3">
    <source>
        <dbReference type="Google" id="ProtNLM"/>
    </source>
</evidence>
<reference evidence="2" key="1">
    <citation type="submission" date="2016-10" db="EMBL/GenBank/DDBJ databases">
        <authorList>
            <person name="Varghese N."/>
            <person name="Submissions S."/>
        </authorList>
    </citation>
    <scope>NUCLEOTIDE SEQUENCE [LARGE SCALE GENOMIC DNA]</scope>
    <source>
        <strain evidence="2">CGMCC 1.10658</strain>
    </source>
</reference>